<organism evidence="2 3">
    <name type="scientific">Pichia kudriavzevii</name>
    <name type="common">Yeast</name>
    <name type="synonym">Issatchenkia orientalis</name>
    <dbReference type="NCBI Taxonomy" id="4909"/>
    <lineage>
        <taxon>Eukaryota</taxon>
        <taxon>Fungi</taxon>
        <taxon>Dikarya</taxon>
        <taxon>Ascomycota</taxon>
        <taxon>Saccharomycotina</taxon>
        <taxon>Pichiomycetes</taxon>
        <taxon>Pichiales</taxon>
        <taxon>Pichiaceae</taxon>
        <taxon>Pichia</taxon>
    </lineage>
</organism>
<evidence type="ECO:0000313" key="3">
    <source>
        <dbReference type="Proteomes" id="UP000189274"/>
    </source>
</evidence>
<name>A0A1V2LLT0_PICKU</name>
<accession>A0A1V2LLT0</accession>
<dbReference type="InterPro" id="IPR008984">
    <property type="entry name" value="SMAD_FHA_dom_sf"/>
</dbReference>
<comment type="caution">
    <text evidence="2">The sequence shown here is derived from an EMBL/GenBank/DDBJ whole genome shotgun (WGS) entry which is preliminary data.</text>
</comment>
<sequence>MLQPGKKRQLKVSLGDPRLDFKESSAQEQNELERSTKRPKITNMAVFATLHSLNSSKYEDVNIPYKQLISIGRSSSKNNDIIIRENDCSSLHCQFVIGESLNNRSLILVKDFSSNGTYINDVIVGRNNSALLRDGDKISFASMVNPDKRLTVEQATLHPWFRQRHGRNECVDTQETVDTQEKYFDDIVSLKARQLSIRIPASSAGYPCEPITIQERVNTGLTDDKIVERFCKFNHKNDADSDMAM</sequence>
<dbReference type="SUPFAM" id="SSF49879">
    <property type="entry name" value="SMAD/FHA domain"/>
    <property type="match status" value="1"/>
</dbReference>
<proteinExistence type="predicted"/>
<evidence type="ECO:0000259" key="1">
    <source>
        <dbReference type="PROSITE" id="PS50006"/>
    </source>
</evidence>
<dbReference type="Pfam" id="PF00498">
    <property type="entry name" value="FHA"/>
    <property type="match status" value="1"/>
</dbReference>
<dbReference type="PROSITE" id="PS50006">
    <property type="entry name" value="FHA_DOMAIN"/>
    <property type="match status" value="1"/>
</dbReference>
<dbReference type="EMBL" id="MQVM01000012">
    <property type="protein sequence ID" value="ONH73980.1"/>
    <property type="molecule type" value="Genomic_DNA"/>
</dbReference>
<reference evidence="3" key="1">
    <citation type="journal article" date="2017" name="Genome Announc.">
        <title>Genome sequences of Cyberlindnera fabianii 65, Pichia kudriavzevii 129, and Saccharomyces cerevisiae 131 isolated from fermented masau fruits in Zimbabwe.</title>
        <authorList>
            <person name="van Rijswijck I.M.H."/>
            <person name="Derks M.F.L."/>
            <person name="Abee T."/>
            <person name="de Ridder D."/>
            <person name="Smid E.J."/>
        </authorList>
    </citation>
    <scope>NUCLEOTIDE SEQUENCE [LARGE SCALE GENOMIC DNA]</scope>
    <source>
        <strain evidence="3">129</strain>
    </source>
</reference>
<gene>
    <name evidence="2" type="ORF">BOH78_2753</name>
</gene>
<dbReference type="GO" id="GO:0016301">
    <property type="term" value="F:kinase activity"/>
    <property type="evidence" value="ECO:0007669"/>
    <property type="project" value="UniProtKB-KW"/>
</dbReference>
<keyword evidence="2" id="KW-0808">Transferase</keyword>
<dbReference type="Gene3D" id="2.60.200.20">
    <property type="match status" value="1"/>
</dbReference>
<dbReference type="VEuPathDB" id="FungiDB:C5L36_0C05680"/>
<dbReference type="AlphaFoldDB" id="A0A1V2LLT0"/>
<evidence type="ECO:0000313" key="2">
    <source>
        <dbReference type="EMBL" id="ONH73980.1"/>
    </source>
</evidence>
<dbReference type="InterPro" id="IPR000253">
    <property type="entry name" value="FHA_dom"/>
</dbReference>
<dbReference type="SMART" id="SM00240">
    <property type="entry name" value="FHA"/>
    <property type="match status" value="1"/>
</dbReference>
<protein>
    <submittedName>
        <fullName evidence="2">Putative serine/threonine-protein kinase fhkA</fullName>
    </submittedName>
</protein>
<feature type="domain" description="FHA" evidence="1">
    <location>
        <begin position="69"/>
        <end position="124"/>
    </location>
</feature>
<keyword evidence="2" id="KW-0418">Kinase</keyword>
<dbReference type="Proteomes" id="UP000189274">
    <property type="component" value="Unassembled WGS sequence"/>
</dbReference>